<reference evidence="3 4" key="1">
    <citation type="submission" date="2018-07" db="EMBL/GenBank/DDBJ databases">
        <title>Genomic Encyclopedia of Type Strains, Phase IV (KMG-IV): sequencing the most valuable type-strain genomes for metagenomic binning, comparative biology and taxonomic classification.</title>
        <authorList>
            <person name="Goeker M."/>
        </authorList>
    </citation>
    <scope>NUCLEOTIDE SEQUENCE [LARGE SCALE GENOMIC DNA]</scope>
    <source>
        <strain evidence="3 4">DSM 21410</strain>
    </source>
</reference>
<accession>A0A369A3A5</accession>
<evidence type="ECO:0000313" key="4">
    <source>
        <dbReference type="Proteomes" id="UP000253517"/>
    </source>
</evidence>
<dbReference type="EMBL" id="QPJS01000002">
    <property type="protein sequence ID" value="RCX03800.1"/>
    <property type="molecule type" value="Genomic_DNA"/>
</dbReference>
<proteinExistence type="predicted"/>
<dbReference type="AlphaFoldDB" id="A0A369A3A5"/>
<evidence type="ECO:0008006" key="5">
    <source>
        <dbReference type="Google" id="ProtNLM"/>
    </source>
</evidence>
<feature type="signal peptide" evidence="2">
    <location>
        <begin position="1"/>
        <end position="23"/>
    </location>
</feature>
<dbReference type="RefSeq" id="WP_114366139.1">
    <property type="nucleotide sequence ID" value="NZ_BHZF01000002.1"/>
</dbReference>
<keyword evidence="2" id="KW-0732">Signal</keyword>
<name>A0A369A3A5_9FLAO</name>
<keyword evidence="1" id="KW-0472">Membrane</keyword>
<evidence type="ECO:0000256" key="2">
    <source>
        <dbReference type="SAM" id="SignalP"/>
    </source>
</evidence>
<organism evidence="3 4">
    <name type="scientific">Schleiferia thermophila</name>
    <dbReference type="NCBI Taxonomy" id="884107"/>
    <lineage>
        <taxon>Bacteria</taxon>
        <taxon>Pseudomonadati</taxon>
        <taxon>Bacteroidota</taxon>
        <taxon>Flavobacteriia</taxon>
        <taxon>Flavobacteriales</taxon>
        <taxon>Schleiferiaceae</taxon>
        <taxon>Schleiferia</taxon>
    </lineage>
</organism>
<sequence length="82" mass="8881">MRNILVLLLILTFSVILAESSFAQCAMCKAVAESSSGNIGAKNLNTGILFLMSIPYLLATVIAIAIWRHNRQTKNTSSAKEP</sequence>
<feature type="transmembrane region" description="Helical" evidence="1">
    <location>
        <begin position="49"/>
        <end position="67"/>
    </location>
</feature>
<evidence type="ECO:0000313" key="3">
    <source>
        <dbReference type="EMBL" id="RCX03800.1"/>
    </source>
</evidence>
<keyword evidence="4" id="KW-1185">Reference proteome</keyword>
<protein>
    <recommendedName>
        <fullName evidence="5">Secreted protein</fullName>
    </recommendedName>
</protein>
<comment type="caution">
    <text evidence="3">The sequence shown here is derived from an EMBL/GenBank/DDBJ whole genome shotgun (WGS) entry which is preliminary data.</text>
</comment>
<evidence type="ECO:0000256" key="1">
    <source>
        <dbReference type="SAM" id="Phobius"/>
    </source>
</evidence>
<feature type="chain" id="PRO_5016994085" description="Secreted protein" evidence="2">
    <location>
        <begin position="24"/>
        <end position="82"/>
    </location>
</feature>
<dbReference type="Proteomes" id="UP000253517">
    <property type="component" value="Unassembled WGS sequence"/>
</dbReference>
<keyword evidence="1" id="KW-1133">Transmembrane helix</keyword>
<keyword evidence="1" id="KW-0812">Transmembrane</keyword>
<gene>
    <name evidence="3" type="ORF">DES35_102256</name>
</gene>